<evidence type="ECO:0000256" key="2">
    <source>
        <dbReference type="ARBA" id="ARBA00012438"/>
    </source>
</evidence>
<dbReference type="AlphaFoldDB" id="A0A831UB63"/>
<feature type="transmembrane region" description="Helical" evidence="8">
    <location>
        <begin position="165"/>
        <end position="182"/>
    </location>
</feature>
<dbReference type="InterPro" id="IPR003594">
    <property type="entry name" value="HATPase_dom"/>
</dbReference>
<evidence type="ECO:0000256" key="6">
    <source>
        <dbReference type="ARBA" id="ARBA00023136"/>
    </source>
</evidence>
<comment type="caution">
    <text evidence="11">The sequence shown here is derived from an EMBL/GenBank/DDBJ whole genome shotgun (WGS) entry which is preliminary data.</text>
</comment>
<dbReference type="InterPro" id="IPR000014">
    <property type="entry name" value="PAS"/>
</dbReference>
<dbReference type="EMBL" id="DSOV01000008">
    <property type="protein sequence ID" value="HEN41235.1"/>
    <property type="molecule type" value="Genomic_DNA"/>
</dbReference>
<dbReference type="PANTHER" id="PTHR42878">
    <property type="entry name" value="TWO-COMPONENT HISTIDINE KINASE"/>
    <property type="match status" value="1"/>
</dbReference>
<dbReference type="EC" id="2.7.13.3" evidence="2"/>
<sequence length="639" mass="70675">MTETRSISWPSAMAALGIIAGLLLASRVNFLLFHTLAEIFSVLVSGGIFVIAWNARRLPASPYLLFIGIAHLCVGGIDLLHTLAYKGMGVFPEHDANLPTQLWIAARYLQSSSLLAAPLFIGRRIWPRTTLAAYLAVTAALVAAIFGGIFPPCFEEGVGLTTCKIASEYIISLTFMAALVFLRKKRAAFDPSIVNLLSAAIVLMVLAELAFTFYVDVYGLSNLAGHILKVAAVFLIYKGTVETSLTRPYALLFRELKESEEKFAKAFQTAPAIMVIASLADGRYLEVNEAFEKTLGWQKKEVLGRTSLEMGIWVEQEQHSEVVRTISGGEKVINREVTLRGKGGETVEGLYSAVGIELNNEPCILSIVRDITARRRAEREVKLLNAELSLRARELEDANRELEATVEQLESVNRELEAANKELEAFGYTVSHDLRSPLANINGLAQVIRDLFGRKLEPQCREFVDDIYRETLRMDRLIDTLLKFARISRCELSHEAVNLSALAEETARELQAQDPQRQASFDIAGNLSANGDPRLIKIALDNLLGNAWKYTGMREKARIEFGAVQQEGKTVFFVRDNGIGFDMADAHRLFLPFERLAAGSPFKGEGIGLATVARIVQRHGGRIWAEGEKGKGATFYFTL</sequence>
<dbReference type="CDD" id="cd00130">
    <property type="entry name" value="PAS"/>
    <property type="match status" value="1"/>
</dbReference>
<evidence type="ECO:0000313" key="11">
    <source>
        <dbReference type="EMBL" id="HEN41235.1"/>
    </source>
</evidence>
<feature type="transmembrane region" description="Helical" evidence="8">
    <location>
        <begin position="7"/>
        <end position="25"/>
    </location>
</feature>
<keyword evidence="4" id="KW-0808">Transferase</keyword>
<dbReference type="PROSITE" id="PS50109">
    <property type="entry name" value="HIS_KIN"/>
    <property type="match status" value="1"/>
</dbReference>
<gene>
    <name evidence="11" type="ORF">ENQ87_02480</name>
</gene>
<dbReference type="InterPro" id="IPR004358">
    <property type="entry name" value="Sig_transdc_His_kin-like_C"/>
</dbReference>
<feature type="transmembrane region" description="Helical" evidence="8">
    <location>
        <begin position="131"/>
        <end position="150"/>
    </location>
</feature>
<evidence type="ECO:0000256" key="7">
    <source>
        <dbReference type="SAM" id="Coils"/>
    </source>
</evidence>
<dbReference type="NCBIfam" id="TIGR00229">
    <property type="entry name" value="sensory_box"/>
    <property type="match status" value="1"/>
</dbReference>
<dbReference type="InterPro" id="IPR005467">
    <property type="entry name" value="His_kinase_dom"/>
</dbReference>
<dbReference type="SUPFAM" id="SSF47384">
    <property type="entry name" value="Homodimeric domain of signal transducing histidine kinase"/>
    <property type="match status" value="1"/>
</dbReference>
<feature type="coiled-coil region" evidence="7">
    <location>
        <begin position="374"/>
        <end position="426"/>
    </location>
</feature>
<dbReference type="PROSITE" id="PS50112">
    <property type="entry name" value="PAS"/>
    <property type="match status" value="1"/>
</dbReference>
<organism evidence="11">
    <name type="scientific">Geobacter metallireducens</name>
    <dbReference type="NCBI Taxonomy" id="28232"/>
    <lineage>
        <taxon>Bacteria</taxon>
        <taxon>Pseudomonadati</taxon>
        <taxon>Thermodesulfobacteriota</taxon>
        <taxon>Desulfuromonadia</taxon>
        <taxon>Geobacterales</taxon>
        <taxon>Geobacteraceae</taxon>
        <taxon>Geobacter</taxon>
    </lineage>
</organism>
<dbReference type="GO" id="GO:0006355">
    <property type="term" value="P:regulation of DNA-templated transcription"/>
    <property type="evidence" value="ECO:0007669"/>
    <property type="project" value="InterPro"/>
</dbReference>
<dbReference type="InterPro" id="IPR050351">
    <property type="entry name" value="BphY/WalK/GraS-like"/>
</dbReference>
<dbReference type="Gene3D" id="3.30.565.10">
    <property type="entry name" value="Histidine kinase-like ATPase, C-terminal domain"/>
    <property type="match status" value="1"/>
</dbReference>
<dbReference type="GO" id="GO:0016020">
    <property type="term" value="C:membrane"/>
    <property type="evidence" value="ECO:0007669"/>
    <property type="project" value="UniProtKB-SubCell"/>
</dbReference>
<feature type="transmembrane region" description="Helical" evidence="8">
    <location>
        <begin position="194"/>
        <end position="214"/>
    </location>
</feature>
<dbReference type="Pfam" id="PF02518">
    <property type="entry name" value="HATPase_c"/>
    <property type="match status" value="1"/>
</dbReference>
<keyword evidence="8" id="KW-0812">Transmembrane</keyword>
<dbReference type="GO" id="GO:0007234">
    <property type="term" value="P:osmosensory signaling via phosphorelay pathway"/>
    <property type="evidence" value="ECO:0007669"/>
    <property type="project" value="TreeGrafter"/>
</dbReference>
<dbReference type="SMART" id="SM00388">
    <property type="entry name" value="HisKA"/>
    <property type="match status" value="1"/>
</dbReference>
<dbReference type="SMART" id="SM00091">
    <property type="entry name" value="PAS"/>
    <property type="match status" value="1"/>
</dbReference>
<keyword evidence="7" id="KW-0175">Coiled coil</keyword>
<protein>
    <recommendedName>
        <fullName evidence="2">histidine kinase</fullName>
        <ecNumber evidence="2">2.7.13.3</ecNumber>
    </recommendedName>
</protein>
<dbReference type="InterPro" id="IPR036890">
    <property type="entry name" value="HATPase_C_sf"/>
</dbReference>
<keyword evidence="6 8" id="KW-0472">Membrane</keyword>
<dbReference type="PANTHER" id="PTHR42878:SF15">
    <property type="entry name" value="BACTERIOPHYTOCHROME"/>
    <property type="match status" value="1"/>
</dbReference>
<dbReference type="InterPro" id="IPR035965">
    <property type="entry name" value="PAS-like_dom_sf"/>
</dbReference>
<dbReference type="SMART" id="SM00387">
    <property type="entry name" value="HATPase_c"/>
    <property type="match status" value="1"/>
</dbReference>
<proteinExistence type="predicted"/>
<keyword evidence="8" id="KW-1133">Transmembrane helix</keyword>
<dbReference type="Pfam" id="PF00512">
    <property type="entry name" value="HisKA"/>
    <property type="match status" value="1"/>
</dbReference>
<evidence type="ECO:0000256" key="4">
    <source>
        <dbReference type="ARBA" id="ARBA00022679"/>
    </source>
</evidence>
<evidence type="ECO:0000256" key="5">
    <source>
        <dbReference type="ARBA" id="ARBA00022777"/>
    </source>
</evidence>
<evidence type="ECO:0000256" key="3">
    <source>
        <dbReference type="ARBA" id="ARBA00022553"/>
    </source>
</evidence>
<comment type="catalytic activity">
    <reaction evidence="1">
        <text>ATP + protein L-histidine = ADP + protein N-phospho-L-histidine.</text>
        <dbReference type="EC" id="2.7.13.3"/>
    </reaction>
</comment>
<dbReference type="InterPro" id="IPR033425">
    <property type="entry name" value="MASE3"/>
</dbReference>
<dbReference type="CDD" id="cd00082">
    <property type="entry name" value="HisKA"/>
    <property type="match status" value="1"/>
</dbReference>
<feature type="transmembrane region" description="Helical" evidence="8">
    <location>
        <begin position="104"/>
        <end position="122"/>
    </location>
</feature>
<dbReference type="GO" id="GO:0000156">
    <property type="term" value="F:phosphorelay response regulator activity"/>
    <property type="evidence" value="ECO:0007669"/>
    <property type="project" value="TreeGrafter"/>
</dbReference>
<keyword evidence="3" id="KW-0597">Phosphoprotein</keyword>
<dbReference type="SUPFAM" id="SSF55874">
    <property type="entry name" value="ATPase domain of HSP90 chaperone/DNA topoisomerase II/histidine kinase"/>
    <property type="match status" value="1"/>
</dbReference>
<feature type="domain" description="Histidine kinase" evidence="9">
    <location>
        <begin position="429"/>
        <end position="639"/>
    </location>
</feature>
<dbReference type="Pfam" id="PF17159">
    <property type="entry name" value="MASE3"/>
    <property type="match status" value="1"/>
</dbReference>
<reference evidence="11" key="1">
    <citation type="journal article" date="2020" name="mSystems">
        <title>Genome- and Community-Level Interaction Insights into Carbon Utilization and Element Cycling Functions of Hydrothermarchaeota in Hydrothermal Sediment.</title>
        <authorList>
            <person name="Zhou Z."/>
            <person name="Liu Y."/>
            <person name="Xu W."/>
            <person name="Pan J."/>
            <person name="Luo Z.H."/>
            <person name="Li M."/>
        </authorList>
    </citation>
    <scope>NUCLEOTIDE SEQUENCE [LARGE SCALE GENOMIC DNA]</scope>
    <source>
        <strain evidence="11">SpSt-349</strain>
    </source>
</reference>
<dbReference type="SUPFAM" id="SSF55785">
    <property type="entry name" value="PYP-like sensor domain (PAS domain)"/>
    <property type="match status" value="1"/>
</dbReference>
<dbReference type="GO" id="GO:0000155">
    <property type="term" value="F:phosphorelay sensor kinase activity"/>
    <property type="evidence" value="ECO:0007669"/>
    <property type="project" value="InterPro"/>
</dbReference>
<keyword evidence="5" id="KW-0418">Kinase</keyword>
<evidence type="ECO:0000256" key="1">
    <source>
        <dbReference type="ARBA" id="ARBA00000085"/>
    </source>
</evidence>
<dbReference type="InterPro" id="IPR036097">
    <property type="entry name" value="HisK_dim/P_sf"/>
</dbReference>
<dbReference type="InterPro" id="IPR013767">
    <property type="entry name" value="PAS_fold"/>
</dbReference>
<accession>A0A831UB63</accession>
<evidence type="ECO:0000256" key="8">
    <source>
        <dbReference type="SAM" id="Phobius"/>
    </source>
</evidence>
<evidence type="ECO:0000259" key="10">
    <source>
        <dbReference type="PROSITE" id="PS50112"/>
    </source>
</evidence>
<name>A0A831UB63_GEOME</name>
<dbReference type="Gene3D" id="1.10.287.130">
    <property type="match status" value="1"/>
</dbReference>
<feature type="domain" description="PAS" evidence="10">
    <location>
        <begin position="259"/>
        <end position="336"/>
    </location>
</feature>
<dbReference type="GO" id="GO:0030295">
    <property type="term" value="F:protein kinase activator activity"/>
    <property type="evidence" value="ECO:0007669"/>
    <property type="project" value="TreeGrafter"/>
</dbReference>
<dbReference type="PRINTS" id="PR00344">
    <property type="entry name" value="BCTRLSENSOR"/>
</dbReference>
<feature type="transmembrane region" description="Helical" evidence="8">
    <location>
        <begin position="63"/>
        <end position="84"/>
    </location>
</feature>
<feature type="transmembrane region" description="Helical" evidence="8">
    <location>
        <begin position="31"/>
        <end position="51"/>
    </location>
</feature>
<dbReference type="FunFam" id="3.30.565.10:FF:000006">
    <property type="entry name" value="Sensor histidine kinase WalK"/>
    <property type="match status" value="1"/>
</dbReference>
<dbReference type="Pfam" id="PF00989">
    <property type="entry name" value="PAS"/>
    <property type="match status" value="1"/>
</dbReference>
<dbReference type="Gene3D" id="3.30.450.20">
    <property type="entry name" value="PAS domain"/>
    <property type="match status" value="1"/>
</dbReference>
<evidence type="ECO:0000259" key="9">
    <source>
        <dbReference type="PROSITE" id="PS50109"/>
    </source>
</evidence>
<dbReference type="InterPro" id="IPR003661">
    <property type="entry name" value="HisK_dim/P_dom"/>
</dbReference>